<evidence type="ECO:0000313" key="2">
    <source>
        <dbReference type="Proteomes" id="UP000198211"/>
    </source>
</evidence>
<organism evidence="1 2">
    <name type="scientific">Phytophthora megakarya</name>
    <dbReference type="NCBI Taxonomy" id="4795"/>
    <lineage>
        <taxon>Eukaryota</taxon>
        <taxon>Sar</taxon>
        <taxon>Stramenopiles</taxon>
        <taxon>Oomycota</taxon>
        <taxon>Peronosporomycetes</taxon>
        <taxon>Peronosporales</taxon>
        <taxon>Peronosporaceae</taxon>
        <taxon>Phytophthora</taxon>
    </lineage>
</organism>
<accession>A0A225VX43</accession>
<keyword evidence="2" id="KW-1185">Reference proteome</keyword>
<comment type="caution">
    <text evidence="1">The sequence shown here is derived from an EMBL/GenBank/DDBJ whole genome shotgun (WGS) entry which is preliminary data.</text>
</comment>
<dbReference type="Proteomes" id="UP000198211">
    <property type="component" value="Unassembled WGS sequence"/>
</dbReference>
<proteinExistence type="predicted"/>
<dbReference type="EMBL" id="NBNE01002597">
    <property type="protein sequence ID" value="OWZ09993.1"/>
    <property type="molecule type" value="Genomic_DNA"/>
</dbReference>
<gene>
    <name evidence="1" type="ORF">PHMEG_00017222</name>
</gene>
<dbReference type="AlphaFoldDB" id="A0A225VX43"/>
<evidence type="ECO:0000313" key="1">
    <source>
        <dbReference type="EMBL" id="OWZ09993.1"/>
    </source>
</evidence>
<protein>
    <submittedName>
        <fullName evidence="1">Uncharacterized protein</fullName>
    </submittedName>
</protein>
<name>A0A225VX43_9STRA</name>
<sequence length="74" mass="8264">MSINNDVKKETVKHTAASFWGTHLARKLTVGLETRNTRTIRLDERGALPYRDVPDQAGDFVRQVLDIDPDVTGG</sequence>
<reference evidence="2" key="1">
    <citation type="submission" date="2017-03" db="EMBL/GenBank/DDBJ databases">
        <title>Phytopthora megakarya and P. palmivora, two closely related causual agents of cacao black pod achieved similar genome size and gene model numbers by different mechanisms.</title>
        <authorList>
            <person name="Ali S."/>
            <person name="Shao J."/>
            <person name="Larry D.J."/>
            <person name="Kronmiller B."/>
            <person name="Shen D."/>
            <person name="Strem M.D."/>
            <person name="Melnick R.L."/>
            <person name="Guiltinan M.J."/>
            <person name="Tyler B.M."/>
            <person name="Meinhardt L.W."/>
            <person name="Bailey B.A."/>
        </authorList>
    </citation>
    <scope>NUCLEOTIDE SEQUENCE [LARGE SCALE GENOMIC DNA]</scope>
    <source>
        <strain evidence="2">zdho120</strain>
    </source>
</reference>